<protein>
    <recommendedName>
        <fullName evidence="1">DUF5703 domain-containing protein</fullName>
    </recommendedName>
</protein>
<evidence type="ECO:0000259" key="1">
    <source>
        <dbReference type="Pfam" id="PF18961"/>
    </source>
</evidence>
<evidence type="ECO:0000313" key="3">
    <source>
        <dbReference type="Proteomes" id="UP001189429"/>
    </source>
</evidence>
<name>A0ABN9QML7_9DINO</name>
<dbReference type="Pfam" id="PF18961">
    <property type="entry name" value="DUF5703_N"/>
    <property type="match status" value="1"/>
</dbReference>
<comment type="caution">
    <text evidence="2">The sequence shown here is derived from an EMBL/GenBank/DDBJ whole genome shotgun (WGS) entry which is preliminary data.</text>
</comment>
<dbReference type="EMBL" id="CAUYUJ010003669">
    <property type="protein sequence ID" value="CAK0806221.1"/>
    <property type="molecule type" value="Genomic_DNA"/>
</dbReference>
<dbReference type="Proteomes" id="UP001189429">
    <property type="component" value="Unassembled WGS sequence"/>
</dbReference>
<dbReference type="SUPFAM" id="SSF48208">
    <property type="entry name" value="Six-hairpin glycosidases"/>
    <property type="match status" value="1"/>
</dbReference>
<feature type="domain" description="DUF5703" evidence="1">
    <location>
        <begin position="26"/>
        <end position="271"/>
    </location>
</feature>
<reference evidence="2" key="1">
    <citation type="submission" date="2023-10" db="EMBL/GenBank/DDBJ databases">
        <authorList>
            <person name="Chen Y."/>
            <person name="Shah S."/>
            <person name="Dougan E. K."/>
            <person name="Thang M."/>
            <person name="Chan C."/>
        </authorList>
    </citation>
    <scope>NUCLEOTIDE SEQUENCE [LARGE SCALE GENOMIC DNA]</scope>
</reference>
<organism evidence="2 3">
    <name type="scientific">Prorocentrum cordatum</name>
    <dbReference type="NCBI Taxonomy" id="2364126"/>
    <lineage>
        <taxon>Eukaryota</taxon>
        <taxon>Sar</taxon>
        <taxon>Alveolata</taxon>
        <taxon>Dinophyceae</taxon>
        <taxon>Prorocentrales</taxon>
        <taxon>Prorocentraceae</taxon>
        <taxon>Prorocentrum</taxon>
    </lineage>
</organism>
<dbReference type="InterPro" id="IPR012341">
    <property type="entry name" value="6hp_glycosidase-like_sf"/>
</dbReference>
<proteinExistence type="predicted"/>
<gene>
    <name evidence="2" type="ORF">PCOR1329_LOCUS12538</name>
</gene>
<dbReference type="Gene3D" id="1.50.10.10">
    <property type="match status" value="1"/>
</dbReference>
<evidence type="ECO:0000313" key="2">
    <source>
        <dbReference type="EMBL" id="CAK0806221.1"/>
    </source>
</evidence>
<keyword evidence="3" id="KW-1185">Reference proteome</keyword>
<accession>A0ABN9QML7</accession>
<sequence>MYKEWTPERRQEAFNATPDFGLREGVHVWVSMATAMASDQSLMSLGVVSIETDPPLGVREFRQALMLENGTVEISTAVGTVTSWVDALTNRVVVSVRGSGDGKMSTRVSVQSLRPNTRFTYNGRCSSPTSAADEWVQPAGAHVIGLSHRNDDSDVALLNKAAAFNATLEQQGLGAFAGRLQGSDHWRHLQFGLVVSGDGLTKHGGASGVLHTSEALNSLEVVITTLSEQTASSVLWQEDIVALHGRHVASFAQAWGPHQDYWRRFWNQSHIWVSGNGNASLQTLTERYAQTRYLQAIQAGTWVPIKFNGMLFTAQLPPMSEIGGPDFRKWGSSNWWQNTRLAYWNMLASGDFDLLRNIFEYYLQMIDFMNIRTQAAFNHTGIYTTETSTLFGAYDPCDYGTPAAQRHPDELNFGYEESRFLKYDFGGDAGLTELCAMLLDFYASALDASSMRRYMPLLAGTLDFFSRHYGDVMQTKSLKIFPTQGLETYQCPIEPATPENCPTNDHPTVAALHVLTERALELPAELSTEAQRARWQALRAALPPVPMIEEDGVIVVSPYETYPKAKNEFNCETPELYSTHPFRYFTLARSKLSGPRQRDIGPSIYCLEESTRRTCRNADLNVGWTQGLLNAALLGRTSKAARLTLERALVKPAVGYRFPAFAGHYQDYEPSEDHFANMNTALQLMLLSPGDDGLDTGSALLFPAWPCEWDVDFKLAAPRRTVVRGRLVGGKLVEFEVEPPERRAAITVLPCQSVAHTTDIFV</sequence>
<dbReference type="InterPro" id="IPR008928">
    <property type="entry name" value="6-hairpin_glycosidase_sf"/>
</dbReference>
<dbReference type="InterPro" id="IPR043757">
    <property type="entry name" value="DUF5703_N"/>
</dbReference>